<dbReference type="PANTHER" id="PTHR16222">
    <property type="entry name" value="ADP-RIBOSYLGLYCOHYDROLASE"/>
    <property type="match status" value="1"/>
</dbReference>
<evidence type="ECO:0000256" key="10">
    <source>
        <dbReference type="ARBA" id="ARBA00043193"/>
    </source>
</evidence>
<protein>
    <recommendedName>
        <fullName evidence="4">ADP-ribosylhydrolase ARH3</fullName>
        <ecNumber evidence="2">3.2.1.143</ecNumber>
    </recommendedName>
    <alternativeName>
        <fullName evidence="5">ADP-ribose glycohydrolase ARH3</fullName>
    </alternativeName>
    <alternativeName>
        <fullName evidence="6">ADP-ribosylhydrolase 3</fullName>
    </alternativeName>
    <alternativeName>
        <fullName evidence="9">O-acetyl-ADP-ribose deacetylase ARH3</fullName>
    </alternativeName>
    <alternativeName>
        <fullName evidence="10">Poly(ADP-ribose) glycohydrolase ARH3</fullName>
    </alternativeName>
    <alternativeName>
        <fullName evidence="8">[Protein ADP-ribosylarginine] hydrolase-like protein 2</fullName>
    </alternativeName>
    <alternativeName>
        <fullName evidence="7">[Protein ADP-ribosylserine] hydrolase</fullName>
    </alternativeName>
</protein>
<evidence type="ECO:0000256" key="11">
    <source>
        <dbReference type="ARBA" id="ARBA00049015"/>
    </source>
</evidence>
<dbReference type="InterPro" id="IPR050792">
    <property type="entry name" value="ADP-ribosylglycohydrolase"/>
</dbReference>
<comment type="catalytic activity">
    <reaction evidence="11">
        <text>alpha-NAD(+) + H2O = ADP-D-ribose + nicotinamide + H(+)</text>
        <dbReference type="Rhea" id="RHEA:68792"/>
        <dbReference type="ChEBI" id="CHEBI:15377"/>
        <dbReference type="ChEBI" id="CHEBI:15378"/>
        <dbReference type="ChEBI" id="CHEBI:17154"/>
        <dbReference type="ChEBI" id="CHEBI:57967"/>
        <dbReference type="ChEBI" id="CHEBI:77017"/>
    </reaction>
</comment>
<evidence type="ECO:0000256" key="2">
    <source>
        <dbReference type="ARBA" id="ARBA00012255"/>
    </source>
</evidence>
<dbReference type="AlphaFoldDB" id="A0A7S3BH89"/>
<reference evidence="13" key="1">
    <citation type="submission" date="2021-01" db="EMBL/GenBank/DDBJ databases">
        <authorList>
            <person name="Corre E."/>
            <person name="Pelletier E."/>
            <person name="Niang G."/>
            <person name="Scheremetjew M."/>
            <person name="Finn R."/>
            <person name="Kale V."/>
            <person name="Holt S."/>
            <person name="Cochrane G."/>
            <person name="Meng A."/>
            <person name="Brown T."/>
            <person name="Cohen L."/>
        </authorList>
    </citation>
    <scope>NUCLEOTIDE SEQUENCE</scope>
    <source>
        <strain evidence="13">CCMP281</strain>
    </source>
</reference>
<dbReference type="Pfam" id="PF03747">
    <property type="entry name" value="ADP_ribosyl_GH"/>
    <property type="match status" value="1"/>
</dbReference>
<dbReference type="GO" id="GO:0004649">
    <property type="term" value="F:poly(ADP-ribose) glycohydrolase activity"/>
    <property type="evidence" value="ECO:0007669"/>
    <property type="project" value="UniProtKB-EC"/>
</dbReference>
<feature type="binding site" evidence="12">
    <location>
        <position position="232"/>
    </location>
    <ligand>
        <name>Mg(2+)</name>
        <dbReference type="ChEBI" id="CHEBI:18420"/>
        <label>1</label>
    </ligand>
</feature>
<keyword evidence="12" id="KW-0479">Metal-binding</keyword>
<feature type="binding site" evidence="12">
    <location>
        <position position="234"/>
    </location>
    <ligand>
        <name>Mg(2+)</name>
        <dbReference type="ChEBI" id="CHEBI:18420"/>
        <label>1</label>
    </ligand>
</feature>
<accession>A0A7S3BH89</accession>
<name>A0A7S3BH89_9EUKA</name>
<keyword evidence="3" id="KW-0378">Hydrolase</keyword>
<evidence type="ECO:0000256" key="4">
    <source>
        <dbReference type="ARBA" id="ARBA00041057"/>
    </source>
</evidence>
<evidence type="ECO:0000256" key="3">
    <source>
        <dbReference type="ARBA" id="ARBA00022801"/>
    </source>
</evidence>
<dbReference type="Gene3D" id="1.10.4080.10">
    <property type="entry name" value="ADP-ribosylation/Crystallin J1"/>
    <property type="match status" value="1"/>
</dbReference>
<dbReference type="InterPro" id="IPR036705">
    <property type="entry name" value="Ribosyl_crysJ1_sf"/>
</dbReference>
<comment type="cofactor">
    <cofactor evidence="12">
        <name>Mg(2+)</name>
        <dbReference type="ChEBI" id="CHEBI:18420"/>
    </cofactor>
    <text evidence="12">Binds 2 magnesium ions per subunit.</text>
</comment>
<evidence type="ECO:0000256" key="9">
    <source>
        <dbReference type="ARBA" id="ARBA00043187"/>
    </source>
</evidence>
<evidence type="ECO:0000256" key="12">
    <source>
        <dbReference type="PIRSR" id="PIRSR605502-1"/>
    </source>
</evidence>
<gene>
    <name evidence="13" type="ORF">HERI1096_LOCUS30464</name>
</gene>
<evidence type="ECO:0000256" key="8">
    <source>
        <dbReference type="ARBA" id="ARBA00042850"/>
    </source>
</evidence>
<keyword evidence="12" id="KW-0460">Magnesium</keyword>
<evidence type="ECO:0000256" key="7">
    <source>
        <dbReference type="ARBA" id="ARBA00042722"/>
    </source>
</evidence>
<sequence length="295" mass="30898">MECSPTTVRPAWRSLRAYECGGVDAAAIAKGYARAWQSSPWRGYPPTAQAVMRAVIDGASINVTGLPPHFPFDGGSFANGGAMRISPLAIAYRDANPRSLRTAVEAAIRSSHRHPEALDFAVVQAGAVQYALRSSASTFDTGWLLTELAAYCTTAAMRGIIAATAAAVARFVDGGDELGVVADLVGRERRPGSGMGFQIASVHMMPCVLWCVCRHAMDPRRAIQAAIALGGDTDTTASMVGAIVGALHGEGEWCAHWAAQLEDGAHGRGYALDLASKLACLHPPELAAEAGVLGR</sequence>
<comment type="similarity">
    <text evidence="1">Belongs to the ADP-ribosylglycohydrolase family.</text>
</comment>
<dbReference type="PANTHER" id="PTHR16222:SF24">
    <property type="entry name" value="ADP-RIBOSYLHYDROLASE ARH3"/>
    <property type="match status" value="1"/>
</dbReference>
<evidence type="ECO:0000256" key="6">
    <source>
        <dbReference type="ARBA" id="ARBA00042471"/>
    </source>
</evidence>
<dbReference type="EC" id="3.2.1.143" evidence="2"/>
<dbReference type="InterPro" id="IPR005502">
    <property type="entry name" value="Ribosyl_crysJ1"/>
</dbReference>
<dbReference type="EMBL" id="HBHX01055288">
    <property type="protein sequence ID" value="CAE0134968.1"/>
    <property type="molecule type" value="Transcribed_RNA"/>
</dbReference>
<proteinExistence type="inferred from homology"/>
<evidence type="ECO:0000313" key="13">
    <source>
        <dbReference type="EMBL" id="CAE0134968.1"/>
    </source>
</evidence>
<dbReference type="SUPFAM" id="SSF101478">
    <property type="entry name" value="ADP-ribosylglycohydrolase"/>
    <property type="match status" value="1"/>
</dbReference>
<evidence type="ECO:0000256" key="1">
    <source>
        <dbReference type="ARBA" id="ARBA00010702"/>
    </source>
</evidence>
<evidence type="ECO:0000256" key="5">
    <source>
        <dbReference type="ARBA" id="ARBA00042398"/>
    </source>
</evidence>
<dbReference type="GO" id="GO:0046872">
    <property type="term" value="F:metal ion binding"/>
    <property type="evidence" value="ECO:0007669"/>
    <property type="project" value="UniProtKB-KW"/>
</dbReference>
<organism evidence="13">
    <name type="scientific">Haptolina ericina</name>
    <dbReference type="NCBI Taxonomy" id="156174"/>
    <lineage>
        <taxon>Eukaryota</taxon>
        <taxon>Haptista</taxon>
        <taxon>Haptophyta</taxon>
        <taxon>Prymnesiophyceae</taxon>
        <taxon>Prymnesiales</taxon>
        <taxon>Prymnesiaceae</taxon>
        <taxon>Haptolina</taxon>
    </lineage>
</organism>
<feature type="binding site" evidence="12">
    <location>
        <position position="235"/>
    </location>
    <ligand>
        <name>Mg(2+)</name>
        <dbReference type="ChEBI" id="CHEBI:18420"/>
        <label>1</label>
    </ligand>
</feature>